<accession>A0A1Q9CPK5</accession>
<keyword evidence="2 5" id="KW-0812">Transmembrane</keyword>
<keyword evidence="3 5" id="KW-1133">Transmembrane helix</keyword>
<dbReference type="Proteomes" id="UP000186817">
    <property type="component" value="Unassembled WGS sequence"/>
</dbReference>
<keyword evidence="8" id="KW-1185">Reference proteome</keyword>
<dbReference type="Pfam" id="PF04129">
    <property type="entry name" value="Vps52_CC"/>
    <property type="match status" value="1"/>
</dbReference>
<dbReference type="InterPro" id="IPR002781">
    <property type="entry name" value="TM_pro_TauE-like"/>
</dbReference>
<evidence type="ECO:0000256" key="4">
    <source>
        <dbReference type="ARBA" id="ARBA00023136"/>
    </source>
</evidence>
<feature type="transmembrane region" description="Helical" evidence="5">
    <location>
        <begin position="298"/>
        <end position="317"/>
    </location>
</feature>
<dbReference type="GO" id="GO:0032456">
    <property type="term" value="P:endocytic recycling"/>
    <property type="evidence" value="ECO:0007669"/>
    <property type="project" value="TreeGrafter"/>
</dbReference>
<comment type="subcellular location">
    <subcellularLocation>
        <location evidence="1">Membrane</location>
        <topology evidence="1">Multi-pass membrane protein</topology>
    </subcellularLocation>
</comment>
<dbReference type="GO" id="GO:0042147">
    <property type="term" value="P:retrograde transport, endosome to Golgi"/>
    <property type="evidence" value="ECO:0007669"/>
    <property type="project" value="TreeGrafter"/>
</dbReference>
<protein>
    <submittedName>
        <fullName evidence="7">Vacuolar protein sorting-associated protein 52 A</fullName>
    </submittedName>
</protein>
<dbReference type="Pfam" id="PF01925">
    <property type="entry name" value="TauE"/>
    <property type="match status" value="1"/>
</dbReference>
<evidence type="ECO:0000313" key="8">
    <source>
        <dbReference type="Proteomes" id="UP000186817"/>
    </source>
</evidence>
<feature type="transmembrane region" description="Helical" evidence="5">
    <location>
        <begin position="364"/>
        <end position="386"/>
    </location>
</feature>
<feature type="domain" description="Vps52 coiled-coil" evidence="6">
    <location>
        <begin position="4"/>
        <end position="124"/>
    </location>
</feature>
<dbReference type="GO" id="GO:0005829">
    <property type="term" value="C:cytosol"/>
    <property type="evidence" value="ECO:0007669"/>
    <property type="project" value="GOC"/>
</dbReference>
<keyword evidence="4 5" id="KW-0472">Membrane</keyword>
<dbReference type="InterPro" id="IPR048319">
    <property type="entry name" value="Vps52_CC"/>
</dbReference>
<feature type="transmembrane region" description="Helical" evidence="5">
    <location>
        <begin position="494"/>
        <end position="512"/>
    </location>
</feature>
<dbReference type="PANTHER" id="PTHR14190">
    <property type="entry name" value="SUPPRESSOR OF ACTIN MUTATIONS 2/VACUOLAR PROTEIN SORTING 52"/>
    <property type="match status" value="1"/>
</dbReference>
<organism evidence="7 8">
    <name type="scientific">Symbiodinium microadriaticum</name>
    <name type="common">Dinoflagellate</name>
    <name type="synonym">Zooxanthella microadriatica</name>
    <dbReference type="NCBI Taxonomy" id="2951"/>
    <lineage>
        <taxon>Eukaryota</taxon>
        <taxon>Sar</taxon>
        <taxon>Alveolata</taxon>
        <taxon>Dinophyceae</taxon>
        <taxon>Suessiales</taxon>
        <taxon>Symbiodiniaceae</taxon>
        <taxon>Symbiodinium</taxon>
    </lineage>
</organism>
<gene>
    <name evidence="7" type="primary">VPS52</name>
    <name evidence="7" type="ORF">AK812_SmicGene34207</name>
</gene>
<dbReference type="PANTHER" id="PTHR14190:SF7">
    <property type="entry name" value="VACUOLAR PROTEIN SORTING-ASSOCIATED PROTEIN 52 HOMOLOG"/>
    <property type="match status" value="1"/>
</dbReference>
<feature type="transmembrane region" description="Helical" evidence="5">
    <location>
        <begin position="438"/>
        <end position="458"/>
    </location>
</feature>
<feature type="transmembrane region" description="Helical" evidence="5">
    <location>
        <begin position="219"/>
        <end position="241"/>
    </location>
</feature>
<evidence type="ECO:0000259" key="6">
    <source>
        <dbReference type="Pfam" id="PF04129"/>
    </source>
</evidence>
<feature type="transmembrane region" description="Helical" evidence="5">
    <location>
        <begin position="253"/>
        <end position="277"/>
    </location>
</feature>
<comment type="caution">
    <text evidence="7">The sequence shown here is derived from an EMBL/GenBank/DDBJ whole genome shotgun (WGS) entry which is preliminary data.</text>
</comment>
<dbReference type="AlphaFoldDB" id="A0A1Q9CPK5"/>
<evidence type="ECO:0000313" key="7">
    <source>
        <dbReference type="EMBL" id="OLP84873.1"/>
    </source>
</evidence>
<dbReference type="InterPro" id="IPR007258">
    <property type="entry name" value="Vps52"/>
</dbReference>
<dbReference type="GO" id="GO:0006896">
    <property type="term" value="P:Golgi to vacuole transport"/>
    <property type="evidence" value="ECO:0007669"/>
    <property type="project" value="TreeGrafter"/>
</dbReference>
<dbReference type="GO" id="GO:0019905">
    <property type="term" value="F:syntaxin binding"/>
    <property type="evidence" value="ECO:0007669"/>
    <property type="project" value="TreeGrafter"/>
</dbReference>
<evidence type="ECO:0000256" key="3">
    <source>
        <dbReference type="ARBA" id="ARBA00022989"/>
    </source>
</evidence>
<evidence type="ECO:0000256" key="2">
    <source>
        <dbReference type="ARBA" id="ARBA00022692"/>
    </source>
</evidence>
<sequence length="544" mass="60011">MKLSMHSLRQNRRALQSLMSDYVGSVVVSPQLVRQICEEEINEAYLGHLSELNKKLDHVKQQEMQKLPSCAQSAPELEKLRTKAVARIKDFLLQKINSLKKPRTNLQILQRNVLVRFKSMTQFLQEHHSAVADEVKLHYVATMSAVYLKQFRTYVTSLQKLELEYSPTKSDLLVTNEGQSGAGRLWDNLGLGRSVQLKDKGNVFSLSVSFKHHSGSVPMACSMVLTAISFFTALLAELAGAALGFGPAILYEISWQLCTVFGLTTGALESAVFHIVLQEAPCGLIQLVLLRRFWRPRLWALLNMPVLVTLPLGTVLLEHFGRTALAKPLLGIVFLGLAFLQLYKERVHQRQRDGVSSKLDMEERTFLVSLGVVTAAAAAGLLRGALGLAGPPFMMLLLYFSVDRGVWRCLANTVRVTMLLSQGVLLGLDDGQLHAENWPIYVSLMFGGIVGLLVGNRLAEKVDAAAFQRWLLLFLLAGACLMLSSVNAVLSTGAAFLVFLAAVLVLVVPSLTSRRVSQLGLVTAEELCPASQAELENINEHIRV</sequence>
<dbReference type="OrthoDB" id="440635at2759"/>
<feature type="transmembrane region" description="Helical" evidence="5">
    <location>
        <begin position="323"/>
        <end position="343"/>
    </location>
</feature>
<reference evidence="7 8" key="1">
    <citation type="submission" date="2016-02" db="EMBL/GenBank/DDBJ databases">
        <title>Genome analysis of coral dinoflagellate symbionts highlights evolutionary adaptations to a symbiotic lifestyle.</title>
        <authorList>
            <person name="Aranda M."/>
            <person name="Li Y."/>
            <person name="Liew Y.J."/>
            <person name="Baumgarten S."/>
            <person name="Simakov O."/>
            <person name="Wilson M."/>
            <person name="Piel J."/>
            <person name="Ashoor H."/>
            <person name="Bougouffa S."/>
            <person name="Bajic V.B."/>
            <person name="Ryu T."/>
            <person name="Ravasi T."/>
            <person name="Bayer T."/>
            <person name="Micklem G."/>
            <person name="Kim H."/>
            <person name="Bhak J."/>
            <person name="Lajeunesse T.C."/>
            <person name="Voolstra C.R."/>
        </authorList>
    </citation>
    <scope>NUCLEOTIDE SEQUENCE [LARGE SCALE GENOMIC DNA]</scope>
    <source>
        <strain evidence="7 8">CCMP2467</strain>
    </source>
</reference>
<dbReference type="EMBL" id="LSRX01001012">
    <property type="protein sequence ID" value="OLP84873.1"/>
    <property type="molecule type" value="Genomic_DNA"/>
</dbReference>
<feature type="transmembrane region" description="Helical" evidence="5">
    <location>
        <begin position="470"/>
        <end position="488"/>
    </location>
</feature>
<evidence type="ECO:0000256" key="5">
    <source>
        <dbReference type="SAM" id="Phobius"/>
    </source>
</evidence>
<dbReference type="GO" id="GO:0016020">
    <property type="term" value="C:membrane"/>
    <property type="evidence" value="ECO:0007669"/>
    <property type="project" value="UniProtKB-SubCell"/>
</dbReference>
<evidence type="ECO:0000256" key="1">
    <source>
        <dbReference type="ARBA" id="ARBA00004141"/>
    </source>
</evidence>
<name>A0A1Q9CPK5_SYMMI</name>
<dbReference type="GO" id="GO:0000938">
    <property type="term" value="C:GARP complex"/>
    <property type="evidence" value="ECO:0007669"/>
    <property type="project" value="TreeGrafter"/>
</dbReference>
<proteinExistence type="predicted"/>